<dbReference type="NCBIfam" id="TIGR00528">
    <property type="entry name" value="gcvT"/>
    <property type="match status" value="1"/>
</dbReference>
<proteinExistence type="inferred from homology"/>
<dbReference type="GO" id="GO:0005739">
    <property type="term" value="C:mitochondrion"/>
    <property type="evidence" value="ECO:0007669"/>
    <property type="project" value="UniProtKB-SubCell"/>
</dbReference>
<accession>A0A2S2NTM6</accession>
<dbReference type="FunFam" id="3.30.70.1400:FF:000001">
    <property type="entry name" value="Aminomethyltransferase"/>
    <property type="match status" value="1"/>
</dbReference>
<dbReference type="InterPro" id="IPR006223">
    <property type="entry name" value="GcvT"/>
</dbReference>
<dbReference type="Gene3D" id="2.40.30.110">
    <property type="entry name" value="Aminomethyltransferase beta-barrel domains"/>
    <property type="match status" value="1"/>
</dbReference>
<dbReference type="GO" id="GO:0004047">
    <property type="term" value="F:aminomethyltransferase activity"/>
    <property type="evidence" value="ECO:0007669"/>
    <property type="project" value="UniProtKB-EC"/>
</dbReference>
<evidence type="ECO:0000256" key="1">
    <source>
        <dbReference type="ARBA" id="ARBA00003631"/>
    </source>
</evidence>
<keyword evidence="8 11" id="KW-0496">Mitochondrion</keyword>
<dbReference type="SUPFAM" id="SSF103025">
    <property type="entry name" value="Folate-binding domain"/>
    <property type="match status" value="1"/>
</dbReference>
<dbReference type="InterPro" id="IPR006222">
    <property type="entry name" value="GCVT_N"/>
</dbReference>
<dbReference type="GO" id="GO:0008168">
    <property type="term" value="F:methyltransferase activity"/>
    <property type="evidence" value="ECO:0007669"/>
    <property type="project" value="UniProtKB-KW"/>
</dbReference>
<evidence type="ECO:0000256" key="4">
    <source>
        <dbReference type="ARBA" id="ARBA00011690"/>
    </source>
</evidence>
<keyword evidence="14" id="KW-0489">Methyltransferase</keyword>
<evidence type="ECO:0000256" key="3">
    <source>
        <dbReference type="ARBA" id="ARBA00008609"/>
    </source>
</evidence>
<dbReference type="Pfam" id="PF08669">
    <property type="entry name" value="GCV_T_C"/>
    <property type="match status" value="1"/>
</dbReference>
<dbReference type="PIRSF" id="PIRSF006487">
    <property type="entry name" value="GcvT"/>
    <property type="match status" value="1"/>
</dbReference>
<comment type="subcellular location">
    <subcellularLocation>
        <location evidence="2 11">Mitochondrion</location>
    </subcellularLocation>
</comment>
<dbReference type="FunFam" id="2.40.30.110:FF:000002">
    <property type="entry name" value="Aminomethyltransferase"/>
    <property type="match status" value="1"/>
</dbReference>
<name>A0A2S2NTM6_SCHGA</name>
<keyword evidence="7 11" id="KW-0809">Transit peptide</keyword>
<keyword evidence="5 11" id="KW-0032">Aminotransferase</keyword>
<evidence type="ECO:0000256" key="10">
    <source>
        <dbReference type="PIRSR" id="PIRSR006487-1"/>
    </source>
</evidence>
<evidence type="ECO:0000256" key="6">
    <source>
        <dbReference type="ARBA" id="ARBA00022679"/>
    </source>
</evidence>
<sequence length="421" mass="46215">MCVLSDIIKTKHIAMSLLKLNSRLTFLKLRSLARSYANDVKKTRLHEFHVRHGGKMVPFAGYMMPVKYADSIASSHLHTRQQCSLFDVSHMLQTKIYGKHREQFMERICVTDIQNLGAGKSALSLFIDDQTGGILDDLIITKTNGDYLYMVTNAGCKEQDMRMLTEQLAIVKSSGKDVNLEFLDSDEQSLLALQGPRAAVVLQSAVGKSVDLSTLYFMDSTTATVCGVPNCRVTRCGYTGEDGFEVSVPSDRVEAIAEAFVAHDDVKLAGLGARDTLRLEAGMCLHGSDISIETTPVEAALMWTISRKRRDEKRFPGASVILKQLSDGVQRKRVGLVQKAHGAPVRGGAILFNAVDGEKIGSVTSGCPSPTLSQNIAMGYVDIKFAKNGTEIQAEVRGQKIPMVITKMPFVKANYYSKPKK</sequence>
<dbReference type="NCBIfam" id="NF001567">
    <property type="entry name" value="PRK00389.1"/>
    <property type="match status" value="1"/>
</dbReference>
<reference evidence="14" key="1">
    <citation type="submission" date="2018-04" db="EMBL/GenBank/DDBJ databases">
        <title>Transcriptome of Schizaphis graminum biotype I.</title>
        <authorList>
            <person name="Scully E.D."/>
            <person name="Geib S.M."/>
            <person name="Palmer N.A."/>
            <person name="Koch K."/>
            <person name="Bradshaw J."/>
            <person name="Heng-Moss T."/>
            <person name="Sarath G."/>
        </authorList>
    </citation>
    <scope>NUCLEOTIDE SEQUENCE</scope>
</reference>
<keyword evidence="6 11" id="KW-0808">Transferase</keyword>
<evidence type="ECO:0000256" key="11">
    <source>
        <dbReference type="RuleBase" id="RU003981"/>
    </source>
</evidence>
<gene>
    <name evidence="14" type="primary">AMT</name>
    <name evidence="14" type="ORF">g.88546</name>
</gene>
<feature type="domain" description="Aminomethyltransferase C-terminal" evidence="13">
    <location>
        <begin position="331"/>
        <end position="412"/>
    </location>
</feature>
<dbReference type="InterPro" id="IPR013977">
    <property type="entry name" value="GcvT_C"/>
</dbReference>
<dbReference type="GO" id="GO:0032259">
    <property type="term" value="P:methylation"/>
    <property type="evidence" value="ECO:0007669"/>
    <property type="project" value="UniProtKB-KW"/>
</dbReference>
<evidence type="ECO:0000256" key="7">
    <source>
        <dbReference type="ARBA" id="ARBA00022946"/>
    </source>
</evidence>
<dbReference type="PANTHER" id="PTHR43757">
    <property type="entry name" value="AMINOMETHYLTRANSFERASE"/>
    <property type="match status" value="1"/>
</dbReference>
<evidence type="ECO:0000256" key="9">
    <source>
        <dbReference type="ARBA" id="ARBA00047665"/>
    </source>
</evidence>
<dbReference type="PANTHER" id="PTHR43757:SF16">
    <property type="entry name" value="AMINOMETHYLTRANSFERASE, MITOCHONDRIAL"/>
    <property type="match status" value="1"/>
</dbReference>
<dbReference type="EC" id="2.1.2.10" evidence="11"/>
<evidence type="ECO:0000259" key="13">
    <source>
        <dbReference type="Pfam" id="PF08669"/>
    </source>
</evidence>
<protein>
    <recommendedName>
        <fullName evidence="11">Aminomethyltransferase</fullName>
        <ecNumber evidence="11">2.1.2.10</ecNumber>
    </recommendedName>
    <alternativeName>
        <fullName evidence="11">Glycine cleavage system T protein</fullName>
    </alternativeName>
</protein>
<feature type="binding site" evidence="10">
    <location>
        <position position="245"/>
    </location>
    <ligand>
        <name>substrate</name>
    </ligand>
</feature>
<evidence type="ECO:0000259" key="12">
    <source>
        <dbReference type="Pfam" id="PF01571"/>
    </source>
</evidence>
<comment type="similarity">
    <text evidence="3 11">Belongs to the GcvT family.</text>
</comment>
<dbReference type="Gene3D" id="4.10.1250.10">
    <property type="entry name" value="Aminomethyltransferase fragment"/>
    <property type="match status" value="1"/>
</dbReference>
<dbReference type="AlphaFoldDB" id="A0A2S2NTM6"/>
<dbReference type="GO" id="GO:0008483">
    <property type="term" value="F:transaminase activity"/>
    <property type="evidence" value="ECO:0007669"/>
    <property type="project" value="UniProtKB-KW"/>
</dbReference>
<evidence type="ECO:0000256" key="5">
    <source>
        <dbReference type="ARBA" id="ARBA00022576"/>
    </source>
</evidence>
<dbReference type="SUPFAM" id="SSF101790">
    <property type="entry name" value="Aminomethyltransferase beta-barrel domain"/>
    <property type="match status" value="1"/>
</dbReference>
<dbReference type="GO" id="GO:0005960">
    <property type="term" value="C:glycine cleavage complex"/>
    <property type="evidence" value="ECO:0007669"/>
    <property type="project" value="InterPro"/>
</dbReference>
<evidence type="ECO:0000256" key="8">
    <source>
        <dbReference type="ARBA" id="ARBA00023128"/>
    </source>
</evidence>
<dbReference type="Gene3D" id="3.30.70.1400">
    <property type="entry name" value="Aminomethyltransferase beta-barrel domains"/>
    <property type="match status" value="1"/>
</dbReference>
<comment type="function">
    <text evidence="1 11">The glycine cleavage system catalyzes the degradation of glycine.</text>
</comment>
<feature type="domain" description="GCVT N-terminal" evidence="12">
    <location>
        <begin position="45"/>
        <end position="308"/>
    </location>
</feature>
<organism evidence="14">
    <name type="scientific">Schizaphis graminum</name>
    <name type="common">Green bug aphid</name>
    <dbReference type="NCBI Taxonomy" id="13262"/>
    <lineage>
        <taxon>Eukaryota</taxon>
        <taxon>Metazoa</taxon>
        <taxon>Ecdysozoa</taxon>
        <taxon>Arthropoda</taxon>
        <taxon>Hexapoda</taxon>
        <taxon>Insecta</taxon>
        <taxon>Pterygota</taxon>
        <taxon>Neoptera</taxon>
        <taxon>Paraneoptera</taxon>
        <taxon>Hemiptera</taxon>
        <taxon>Sternorrhyncha</taxon>
        <taxon>Aphidomorpha</taxon>
        <taxon>Aphidoidea</taxon>
        <taxon>Aphididae</taxon>
        <taxon>Aphidini</taxon>
        <taxon>Schizaphis</taxon>
    </lineage>
</organism>
<dbReference type="InterPro" id="IPR028896">
    <property type="entry name" value="GcvT/YgfZ/DmdA"/>
</dbReference>
<evidence type="ECO:0000313" key="14">
    <source>
        <dbReference type="EMBL" id="MBY20561.1"/>
    </source>
</evidence>
<comment type="subunit">
    <text evidence="4 11">The glycine cleavage system is composed of four proteins: P, T, L and H.</text>
</comment>
<dbReference type="InterPro" id="IPR027266">
    <property type="entry name" value="TrmE/GcvT-like"/>
</dbReference>
<dbReference type="GO" id="GO:0006546">
    <property type="term" value="P:glycine catabolic process"/>
    <property type="evidence" value="ECO:0007669"/>
    <property type="project" value="InterPro"/>
</dbReference>
<dbReference type="EMBL" id="GGMR01007942">
    <property type="protein sequence ID" value="MBY20561.1"/>
    <property type="molecule type" value="Transcribed_RNA"/>
</dbReference>
<comment type="catalytic activity">
    <reaction evidence="9 11">
        <text>N(6)-[(R)-S(8)-aminomethyldihydrolipoyl]-L-lysyl-[protein] + (6S)-5,6,7,8-tetrahydrofolate = N(6)-[(R)-dihydrolipoyl]-L-lysyl-[protein] + (6R)-5,10-methylene-5,6,7,8-tetrahydrofolate + NH4(+)</text>
        <dbReference type="Rhea" id="RHEA:16945"/>
        <dbReference type="Rhea" id="RHEA-COMP:10475"/>
        <dbReference type="Rhea" id="RHEA-COMP:10492"/>
        <dbReference type="ChEBI" id="CHEBI:15636"/>
        <dbReference type="ChEBI" id="CHEBI:28938"/>
        <dbReference type="ChEBI" id="CHEBI:57453"/>
        <dbReference type="ChEBI" id="CHEBI:83100"/>
        <dbReference type="ChEBI" id="CHEBI:83143"/>
        <dbReference type="EC" id="2.1.2.10"/>
    </reaction>
</comment>
<evidence type="ECO:0000256" key="2">
    <source>
        <dbReference type="ARBA" id="ARBA00004173"/>
    </source>
</evidence>
<dbReference type="Pfam" id="PF01571">
    <property type="entry name" value="GCV_T"/>
    <property type="match status" value="1"/>
</dbReference>
<dbReference type="InterPro" id="IPR029043">
    <property type="entry name" value="GcvT/YgfZ_C"/>
</dbReference>
<dbReference type="Gene3D" id="3.30.1360.120">
    <property type="entry name" value="Probable tRNA modification gtpase trme, domain 1"/>
    <property type="match status" value="1"/>
</dbReference>